<protein>
    <submittedName>
        <fullName evidence="1">Uncharacterized protein</fullName>
    </submittedName>
</protein>
<sequence length="87" mass="9495">MSNTEATLEAAPCRACGNWICDDCGARRLYASRFSSTPQHCAMCGGTNGHMATVAHRASRADDHDASYRRSLAGEVVLHYPLRTPLR</sequence>
<dbReference type="AlphaFoldDB" id="A0A1G9B965"/>
<dbReference type="InterPro" id="IPR011011">
    <property type="entry name" value="Znf_FYVE_PHD"/>
</dbReference>
<dbReference type="RefSeq" id="WP_092322594.1">
    <property type="nucleotide sequence ID" value="NZ_FNFU01000005.1"/>
</dbReference>
<proteinExistence type="predicted"/>
<evidence type="ECO:0000313" key="2">
    <source>
        <dbReference type="Proteomes" id="UP000198701"/>
    </source>
</evidence>
<organism evidence="1 2">
    <name type="scientific">Cryobacterium psychrotolerans</name>
    <dbReference type="NCBI Taxonomy" id="386301"/>
    <lineage>
        <taxon>Bacteria</taxon>
        <taxon>Bacillati</taxon>
        <taxon>Actinomycetota</taxon>
        <taxon>Actinomycetes</taxon>
        <taxon>Micrococcales</taxon>
        <taxon>Microbacteriaceae</taxon>
        <taxon>Cryobacterium</taxon>
    </lineage>
</organism>
<dbReference type="Proteomes" id="UP000198701">
    <property type="component" value="Unassembled WGS sequence"/>
</dbReference>
<dbReference type="EMBL" id="FNFU01000005">
    <property type="protein sequence ID" value="SDK35654.1"/>
    <property type="molecule type" value="Genomic_DNA"/>
</dbReference>
<dbReference type="STRING" id="386301.SAMN05216282_10591"/>
<keyword evidence="2" id="KW-1185">Reference proteome</keyword>
<accession>A0A1G9B965</accession>
<name>A0A1G9B965_9MICO</name>
<dbReference type="SUPFAM" id="SSF57903">
    <property type="entry name" value="FYVE/PHD zinc finger"/>
    <property type="match status" value="1"/>
</dbReference>
<dbReference type="OrthoDB" id="3182374at2"/>
<reference evidence="1 2" key="1">
    <citation type="submission" date="2016-10" db="EMBL/GenBank/DDBJ databases">
        <authorList>
            <person name="de Groot N.N."/>
        </authorList>
    </citation>
    <scope>NUCLEOTIDE SEQUENCE [LARGE SCALE GENOMIC DNA]</scope>
    <source>
        <strain evidence="1 2">CGMCC 1.5382</strain>
    </source>
</reference>
<evidence type="ECO:0000313" key="1">
    <source>
        <dbReference type="EMBL" id="SDK35654.1"/>
    </source>
</evidence>
<gene>
    <name evidence="1" type="ORF">SAMN05216282_10591</name>
</gene>